<dbReference type="InterPro" id="IPR025525">
    <property type="entry name" value="hAT-like_transposase_RNase-H"/>
</dbReference>
<dbReference type="eggNOG" id="KOG1121">
    <property type="taxonomic scope" value="Eukaryota"/>
</dbReference>
<dbReference type="GO" id="GO:0003677">
    <property type="term" value="F:DNA binding"/>
    <property type="evidence" value="ECO:0007669"/>
    <property type="project" value="InterPro"/>
</dbReference>
<dbReference type="Pfam" id="PF05699">
    <property type="entry name" value="Dimer_Tnp_hAT"/>
    <property type="match status" value="1"/>
</dbReference>
<evidence type="ECO:0000313" key="5">
    <source>
        <dbReference type="Proteomes" id="UP000029120"/>
    </source>
</evidence>
<dbReference type="PANTHER" id="PTHR23272">
    <property type="entry name" value="BED FINGER-RELATED"/>
    <property type="match status" value="1"/>
</dbReference>
<evidence type="ECO:0008006" key="6">
    <source>
        <dbReference type="Google" id="ProtNLM"/>
    </source>
</evidence>
<dbReference type="PANTHER" id="PTHR23272:SF187">
    <property type="entry name" value="AC9 TRANSPOSASE-RELATED"/>
    <property type="match status" value="1"/>
</dbReference>
<name>A0A087GFZ7_ARAAL</name>
<dbReference type="Proteomes" id="UP000029120">
    <property type="component" value="Chromosome 7"/>
</dbReference>
<protein>
    <recommendedName>
        <fullName evidence="6">HAT C-terminal dimerisation domain-containing protein</fullName>
    </recommendedName>
</protein>
<dbReference type="EMBL" id="CM002875">
    <property type="protein sequence ID" value="KFK28799.1"/>
    <property type="molecule type" value="Genomic_DNA"/>
</dbReference>
<evidence type="ECO:0000256" key="1">
    <source>
        <dbReference type="SAM" id="MobiDB-lite"/>
    </source>
</evidence>
<evidence type="ECO:0000259" key="3">
    <source>
        <dbReference type="Pfam" id="PF14372"/>
    </source>
</evidence>
<sequence length="383" mass="44492">MTRGSLPLYVETRWNFTYLMLKQDIKFRGRFDRMESEDKLYNDHFLEIDNDNRKKIGPPSCNDWQSVQRMVNFLGIFYQSTLVVSASTTLNAHKCYGEIVNIASKLQLLCCSPGSEVKVKAEEMYLKFDKYWDRLKNINKMLIIVTVFDPRKKMQFATLCFEGLYGKESSTSTVLGETLLLILRNMYNEYAERYNQANVQVQQAQAQTHAETSSQNKSQNTQETQDQSQDIDEEMLDGYNPVEQRYNTLLREIGVRDTNELEAYLREAVENPEVMMGIEFDILSWWKVNCGKYPILSEMARDLFAMQISSVASESAFSTSGRIIEPYKSCLTHYMVEVLMCTEQWLKQDIKVESRVLTNAQILAEVEYEDDLQREFGALNLDP</sequence>
<dbReference type="SUPFAM" id="SSF53098">
    <property type="entry name" value="Ribonuclease H-like"/>
    <property type="match status" value="1"/>
</dbReference>
<organism evidence="4 5">
    <name type="scientific">Arabis alpina</name>
    <name type="common">Alpine rock-cress</name>
    <dbReference type="NCBI Taxonomy" id="50452"/>
    <lineage>
        <taxon>Eukaryota</taxon>
        <taxon>Viridiplantae</taxon>
        <taxon>Streptophyta</taxon>
        <taxon>Embryophyta</taxon>
        <taxon>Tracheophyta</taxon>
        <taxon>Spermatophyta</taxon>
        <taxon>Magnoliopsida</taxon>
        <taxon>eudicotyledons</taxon>
        <taxon>Gunneridae</taxon>
        <taxon>Pentapetalae</taxon>
        <taxon>rosids</taxon>
        <taxon>malvids</taxon>
        <taxon>Brassicales</taxon>
        <taxon>Brassicaceae</taxon>
        <taxon>Arabideae</taxon>
        <taxon>Arabis</taxon>
    </lineage>
</organism>
<reference evidence="5" key="1">
    <citation type="journal article" date="2015" name="Nat. Plants">
        <title>Genome expansion of Arabis alpina linked with retrotransposition and reduced symmetric DNA methylation.</title>
        <authorList>
            <person name="Willing E.M."/>
            <person name="Rawat V."/>
            <person name="Mandakova T."/>
            <person name="Maumus F."/>
            <person name="James G.V."/>
            <person name="Nordstroem K.J."/>
            <person name="Becker C."/>
            <person name="Warthmann N."/>
            <person name="Chica C."/>
            <person name="Szarzynska B."/>
            <person name="Zytnicki M."/>
            <person name="Albani M.C."/>
            <person name="Kiefer C."/>
            <person name="Bergonzi S."/>
            <person name="Castaings L."/>
            <person name="Mateos J.L."/>
            <person name="Berns M.C."/>
            <person name="Bujdoso N."/>
            <person name="Piofczyk T."/>
            <person name="de Lorenzo L."/>
            <person name="Barrero-Sicilia C."/>
            <person name="Mateos I."/>
            <person name="Piednoel M."/>
            <person name="Hagmann J."/>
            <person name="Chen-Min-Tao R."/>
            <person name="Iglesias-Fernandez R."/>
            <person name="Schuster S.C."/>
            <person name="Alonso-Blanco C."/>
            <person name="Roudier F."/>
            <person name="Carbonero P."/>
            <person name="Paz-Ares J."/>
            <person name="Davis S.J."/>
            <person name="Pecinka A."/>
            <person name="Quesneville H."/>
            <person name="Colot V."/>
            <person name="Lysak M.A."/>
            <person name="Weigel D."/>
            <person name="Coupland G."/>
            <person name="Schneeberger K."/>
        </authorList>
    </citation>
    <scope>NUCLEOTIDE SEQUENCE [LARGE SCALE GENOMIC DNA]</scope>
    <source>
        <strain evidence="5">cv. Pajares</strain>
    </source>
</reference>
<feature type="domain" description="HAT C-terminal dimerisation" evidence="2">
    <location>
        <begin position="260"/>
        <end position="346"/>
    </location>
</feature>
<dbReference type="OrthoDB" id="1112728at2759"/>
<dbReference type="OMA" id="HTISWER"/>
<accession>A0A087GFZ7</accession>
<keyword evidence="5" id="KW-1185">Reference proteome</keyword>
<dbReference type="Gramene" id="KFK28799">
    <property type="protein sequence ID" value="KFK28799"/>
    <property type="gene ID" value="AALP_AA7G049700"/>
</dbReference>
<dbReference type="AlphaFoldDB" id="A0A087GFZ7"/>
<gene>
    <name evidence="4" type="ordered locus">AALP_Aa7g049700</name>
</gene>
<dbReference type="GO" id="GO:0046983">
    <property type="term" value="F:protein dimerization activity"/>
    <property type="evidence" value="ECO:0007669"/>
    <property type="project" value="InterPro"/>
</dbReference>
<feature type="compositionally biased region" description="Polar residues" evidence="1">
    <location>
        <begin position="208"/>
        <end position="228"/>
    </location>
</feature>
<proteinExistence type="predicted"/>
<evidence type="ECO:0000313" key="4">
    <source>
        <dbReference type="EMBL" id="KFK28799.1"/>
    </source>
</evidence>
<feature type="domain" description="hAT-like transposase RNase-H fold" evidence="3">
    <location>
        <begin position="88"/>
        <end position="190"/>
    </location>
</feature>
<evidence type="ECO:0000259" key="2">
    <source>
        <dbReference type="Pfam" id="PF05699"/>
    </source>
</evidence>
<feature type="region of interest" description="Disordered" evidence="1">
    <location>
        <begin position="205"/>
        <end position="230"/>
    </location>
</feature>
<dbReference type="Pfam" id="PF14372">
    <property type="entry name" value="hAT-like_RNase-H"/>
    <property type="match status" value="1"/>
</dbReference>
<dbReference type="InterPro" id="IPR012337">
    <property type="entry name" value="RNaseH-like_sf"/>
</dbReference>
<dbReference type="InterPro" id="IPR008906">
    <property type="entry name" value="HATC_C_dom"/>
</dbReference>